<proteinExistence type="inferred from homology"/>
<evidence type="ECO:0000256" key="2">
    <source>
        <dbReference type="RuleBase" id="RU363116"/>
    </source>
</evidence>
<evidence type="ECO:0000313" key="4">
    <source>
        <dbReference type="Proteomes" id="UP000789375"/>
    </source>
</evidence>
<organism evidence="3 4">
    <name type="scientific">Funneliformis mosseae</name>
    <name type="common">Endomycorrhizal fungus</name>
    <name type="synonym">Glomus mosseae</name>
    <dbReference type="NCBI Taxonomy" id="27381"/>
    <lineage>
        <taxon>Eukaryota</taxon>
        <taxon>Fungi</taxon>
        <taxon>Fungi incertae sedis</taxon>
        <taxon>Mucoromycota</taxon>
        <taxon>Glomeromycotina</taxon>
        <taxon>Glomeromycetes</taxon>
        <taxon>Glomerales</taxon>
        <taxon>Glomeraceae</taxon>
        <taxon>Funneliformis</taxon>
    </lineage>
</organism>
<dbReference type="PANTHER" id="PTHR23248:SF9">
    <property type="entry name" value="PHOSPHOLIPID SCRAMBLASE"/>
    <property type="match status" value="1"/>
</dbReference>
<dbReference type="EMBL" id="CAJVPP010001274">
    <property type="protein sequence ID" value="CAG8545426.1"/>
    <property type="molecule type" value="Genomic_DNA"/>
</dbReference>
<evidence type="ECO:0000313" key="3">
    <source>
        <dbReference type="EMBL" id="CAG8545426.1"/>
    </source>
</evidence>
<reference evidence="3" key="1">
    <citation type="submission" date="2021-06" db="EMBL/GenBank/DDBJ databases">
        <authorList>
            <person name="Kallberg Y."/>
            <person name="Tangrot J."/>
            <person name="Rosling A."/>
        </authorList>
    </citation>
    <scope>NUCLEOTIDE SEQUENCE</scope>
    <source>
        <strain evidence="3">87-6 pot B 2015</strain>
    </source>
</reference>
<dbReference type="PANTHER" id="PTHR23248">
    <property type="entry name" value="PHOSPHOLIPID SCRAMBLASE-RELATED"/>
    <property type="match status" value="1"/>
</dbReference>
<sequence>MSKKFESRINRININNLIERNTKRSEGKDVPDTKVQEVIQQPFEVLNRYYPAAQILQNPTLVVARQLEILNIFLGFEQANKYALLDPNGNCVGYVAEEESFASTILRQLFRTHRKFNAMIIDLEGQLILKIRRPFAWINSRIFISTSEEHLIGEFARIDTGFLSWDFNIEDELGSILGSVNRNFSGIARELFTDTGKYVIRMDSRELTFDQRAVILAAAISIDFDYFSRHSGNGGFLPIPFIGGSDDTDYEID</sequence>
<dbReference type="Pfam" id="PF03803">
    <property type="entry name" value="Scramblase"/>
    <property type="match status" value="1"/>
</dbReference>
<keyword evidence="4" id="KW-1185">Reference proteome</keyword>
<protein>
    <recommendedName>
        <fullName evidence="2">Phospholipid scramblase</fullName>
    </recommendedName>
</protein>
<dbReference type="GO" id="GO:0005886">
    <property type="term" value="C:plasma membrane"/>
    <property type="evidence" value="ECO:0007669"/>
    <property type="project" value="TreeGrafter"/>
</dbReference>
<gene>
    <name evidence="3" type="ORF">FMOSSE_LOCUS6192</name>
</gene>
<comment type="similarity">
    <text evidence="1 2">Belongs to the phospholipid scramblase family.</text>
</comment>
<accession>A0A9N9AX32</accession>
<evidence type="ECO:0000256" key="1">
    <source>
        <dbReference type="ARBA" id="ARBA00005350"/>
    </source>
</evidence>
<dbReference type="InterPro" id="IPR005552">
    <property type="entry name" value="Scramblase"/>
</dbReference>
<dbReference type="AlphaFoldDB" id="A0A9N9AX32"/>
<comment type="caution">
    <text evidence="3">The sequence shown here is derived from an EMBL/GenBank/DDBJ whole genome shotgun (WGS) entry which is preliminary data.</text>
</comment>
<dbReference type="Proteomes" id="UP000789375">
    <property type="component" value="Unassembled WGS sequence"/>
</dbReference>
<name>A0A9N9AX32_FUNMO</name>
<dbReference type="GO" id="GO:0017128">
    <property type="term" value="F:phospholipid scramblase activity"/>
    <property type="evidence" value="ECO:0007669"/>
    <property type="project" value="InterPro"/>
</dbReference>